<dbReference type="EMBL" id="CP090041">
    <property type="protein sequence ID" value="UPL04210.1"/>
    <property type="molecule type" value="Genomic_DNA"/>
</dbReference>
<gene>
    <name evidence="1" type="ORF">LCI18_015144</name>
</gene>
<keyword evidence="2" id="KW-1185">Reference proteome</keyword>
<accession>A0ACD3ZSF9</accession>
<sequence>MVSPRKGDCCWTCKLRHVKCDGGETACLQCTSRHIDCHGYGQKPAWMDGGTEEGQERQRIKRAVMKNFKQKKKRRLAKNQGHAQPRVQSPHASRSSPQPEQCTDTLEVTCQDTTSSLDRRPWQSRILSGCSFSKPLQYDEASLLMHYLDHVFPYQYPFCGKGEWSRGWLLWLLSKNGPLYRASLGLAALHRRALLGDTETRHLELEFHTNALSQLQDFIVSSNTDELWPDDENLVEIIACGVALISFEVLRGSTNNWQPHLCAMASIATAIHDPNQLQQSPNRVLPLLFENKATAAISFHFPVLLWMDILACIATQQKPKLPYEEWLGPSCSFDLVRLMGCHNSVMKSIGDLGALNEWTVEVTNPDQLEVEQLRRRRQHIEDDLEDCMEAIPITSAEVCQPSFFTNDSSLLTQKKARLRSGEGCVTRIFAAAALVQLQLVGQRILPRPSSTRIRRAVSRTILEIQMAQGTISPRQISWPICVAGCVADPDQRLFFEQLLEETLFHGDGMIGNCGTILDIVQNSWRYQRDQPDLQWDCGSVMKEMGICALLI</sequence>
<name>A0ACD3ZSF9_FUSSC</name>
<organism evidence="1 2">
    <name type="scientific">Fusarium solani subsp. cucurbitae</name>
    <name type="common">Neocosmosporum cucurbitae</name>
    <dbReference type="NCBI Taxonomy" id="2747967"/>
    <lineage>
        <taxon>Eukaryota</taxon>
        <taxon>Fungi</taxon>
        <taxon>Dikarya</taxon>
        <taxon>Ascomycota</taxon>
        <taxon>Pezizomycotina</taxon>
        <taxon>Sordariomycetes</taxon>
        <taxon>Hypocreomycetidae</taxon>
        <taxon>Hypocreales</taxon>
        <taxon>Nectriaceae</taxon>
        <taxon>Fusarium</taxon>
        <taxon>Fusarium solani species complex</taxon>
    </lineage>
</organism>
<evidence type="ECO:0000313" key="2">
    <source>
        <dbReference type="Proteomes" id="UP000830768"/>
    </source>
</evidence>
<dbReference type="Proteomes" id="UP000830768">
    <property type="component" value="Chromosome 13"/>
</dbReference>
<proteinExistence type="predicted"/>
<evidence type="ECO:0000313" key="1">
    <source>
        <dbReference type="EMBL" id="UPL04210.1"/>
    </source>
</evidence>
<reference evidence="1" key="1">
    <citation type="submission" date="2021-11" db="EMBL/GenBank/DDBJ databases">
        <title>Fusarium solani-melongenae Genome sequencing and assembly.</title>
        <authorList>
            <person name="Xie S."/>
            <person name="Huang L."/>
            <person name="Zhang X."/>
        </authorList>
    </citation>
    <scope>NUCLEOTIDE SEQUENCE</scope>
    <source>
        <strain evidence="1">CRI 24-3</strain>
    </source>
</reference>
<protein>
    <submittedName>
        <fullName evidence="1">Uncharacterized protein</fullName>
    </submittedName>
</protein>